<dbReference type="Gene3D" id="2.40.160.60">
    <property type="entry name" value="Outer membrane protein transport protein (OMPP1/FadL/TodX)"/>
    <property type="match status" value="1"/>
</dbReference>
<keyword evidence="3" id="KW-1134">Transmembrane beta strand</keyword>
<keyword evidence="7" id="KW-0998">Cell outer membrane</keyword>
<sequence length="497" mass="54082">MRKLFLISIGLLIVSTSTFAGGLLTNTNQHVLFLRMLARDASTQIDAVYSNPAGVAFMEDGFHLSLNGQSAFQTRTITSTFAPFVGFGGNATKVYKGEASAPFVPSVFAVYKKDKWAFSANFAITGGGGKATFNEGLGSFESQVAMIPALLRKQGFVADKYSVNSFMEGKQYIFGLQLGATYKITDYLSVFGGARINYVSNAYSGYLKDIQANIGGGDKLVNLNNYFTTLAAGAMAAAEKFEPGSPEYIKYMTDAARASAVAGETADMELDCKQSGWGITPIIGADFKMGKWNVGVKYEFNTKLNVENKTKGTLPAAPADPTKDKFANYRDGVNTPHDIPSLLTVGVSYEILPVLRASVGYHHFFDTHAKMATVQDPATGALVDKHNYIGNGTNEYLAGMEWDICKWAQISAGMQRTKYGVKDNYQSDMSFAVSSYSYGFGAGFNVAKNLKLNVAYFWTDYDKYTKDMSSYNGTGTPGKDVFTRTNKVFGIGLDYKF</sequence>
<dbReference type="PANTHER" id="PTHR35093:SF8">
    <property type="entry name" value="OUTER MEMBRANE PROTEIN NMB0088-RELATED"/>
    <property type="match status" value="1"/>
</dbReference>
<evidence type="ECO:0000256" key="5">
    <source>
        <dbReference type="ARBA" id="ARBA00022729"/>
    </source>
</evidence>
<organism evidence="9 10">
    <name type="scientific">Bacteroides fragilis</name>
    <dbReference type="NCBI Taxonomy" id="817"/>
    <lineage>
        <taxon>Bacteria</taxon>
        <taxon>Pseudomonadati</taxon>
        <taxon>Bacteroidota</taxon>
        <taxon>Bacteroidia</taxon>
        <taxon>Bacteroidales</taxon>
        <taxon>Bacteroidaceae</taxon>
        <taxon>Bacteroides</taxon>
    </lineage>
</organism>
<evidence type="ECO:0008006" key="11">
    <source>
        <dbReference type="Google" id="ProtNLM"/>
    </source>
</evidence>
<dbReference type="SUPFAM" id="SSF56935">
    <property type="entry name" value="Porins"/>
    <property type="match status" value="1"/>
</dbReference>
<evidence type="ECO:0000256" key="3">
    <source>
        <dbReference type="ARBA" id="ARBA00022452"/>
    </source>
</evidence>
<evidence type="ECO:0000256" key="6">
    <source>
        <dbReference type="ARBA" id="ARBA00023136"/>
    </source>
</evidence>
<dbReference type="EMBL" id="QRJE01000016">
    <property type="protein sequence ID" value="RHH11014.1"/>
    <property type="molecule type" value="Genomic_DNA"/>
</dbReference>
<name>A0A396BVV8_BACFG</name>
<keyword evidence="6" id="KW-0472">Membrane</keyword>
<evidence type="ECO:0000256" key="4">
    <source>
        <dbReference type="ARBA" id="ARBA00022692"/>
    </source>
</evidence>
<evidence type="ECO:0000256" key="1">
    <source>
        <dbReference type="ARBA" id="ARBA00004571"/>
    </source>
</evidence>
<dbReference type="PANTHER" id="PTHR35093">
    <property type="entry name" value="OUTER MEMBRANE PROTEIN NMB0088-RELATED"/>
    <property type="match status" value="1"/>
</dbReference>
<comment type="subcellular location">
    <subcellularLocation>
        <location evidence="1">Cell outer membrane</location>
        <topology evidence="1">Multi-pass membrane protein</topology>
    </subcellularLocation>
</comment>
<keyword evidence="5 8" id="KW-0732">Signal</keyword>
<dbReference type="AlphaFoldDB" id="A0A396BVV8"/>
<feature type="chain" id="PRO_5017445750" description="Outer membrane beta-barrel domain protein" evidence="8">
    <location>
        <begin position="21"/>
        <end position="497"/>
    </location>
</feature>
<feature type="signal peptide" evidence="8">
    <location>
        <begin position="1"/>
        <end position="20"/>
    </location>
</feature>
<accession>A0A396BVV8</accession>
<evidence type="ECO:0000256" key="8">
    <source>
        <dbReference type="SAM" id="SignalP"/>
    </source>
</evidence>
<reference evidence="9 10" key="1">
    <citation type="submission" date="2018-08" db="EMBL/GenBank/DDBJ databases">
        <title>A genome reference for cultivated species of the human gut microbiota.</title>
        <authorList>
            <person name="Zou Y."/>
            <person name="Xue W."/>
            <person name="Luo G."/>
        </authorList>
    </citation>
    <scope>NUCLEOTIDE SEQUENCE [LARGE SCALE GENOMIC DNA]</scope>
    <source>
        <strain evidence="9 10">AM18-6</strain>
    </source>
</reference>
<dbReference type="Proteomes" id="UP000266644">
    <property type="component" value="Unassembled WGS sequence"/>
</dbReference>
<protein>
    <recommendedName>
        <fullName evidence="11">Outer membrane beta-barrel domain protein</fullName>
    </recommendedName>
</protein>
<comment type="similarity">
    <text evidence="2">Belongs to the OmpP1/FadL family.</text>
</comment>
<dbReference type="RefSeq" id="WP_122330301.1">
    <property type="nucleotide sequence ID" value="NZ_JAQDYY010000037.1"/>
</dbReference>
<evidence type="ECO:0000256" key="2">
    <source>
        <dbReference type="ARBA" id="ARBA00008163"/>
    </source>
</evidence>
<proteinExistence type="inferred from homology"/>
<evidence type="ECO:0000313" key="9">
    <source>
        <dbReference type="EMBL" id="RHH11014.1"/>
    </source>
</evidence>
<dbReference type="GO" id="GO:0009279">
    <property type="term" value="C:cell outer membrane"/>
    <property type="evidence" value="ECO:0007669"/>
    <property type="project" value="UniProtKB-SubCell"/>
</dbReference>
<dbReference type="InterPro" id="IPR005017">
    <property type="entry name" value="OMPP1/FadL/TodX"/>
</dbReference>
<keyword evidence="4" id="KW-0812">Transmembrane</keyword>
<gene>
    <name evidence="9" type="ORF">DW228_11070</name>
</gene>
<comment type="caution">
    <text evidence="9">The sequence shown here is derived from an EMBL/GenBank/DDBJ whole genome shotgun (WGS) entry which is preliminary data.</text>
</comment>
<evidence type="ECO:0000313" key="10">
    <source>
        <dbReference type="Proteomes" id="UP000266644"/>
    </source>
</evidence>
<evidence type="ECO:0000256" key="7">
    <source>
        <dbReference type="ARBA" id="ARBA00023237"/>
    </source>
</evidence>
<dbReference type="GO" id="GO:0015483">
    <property type="term" value="F:long-chain fatty acid transporting porin activity"/>
    <property type="evidence" value="ECO:0007669"/>
    <property type="project" value="TreeGrafter"/>
</dbReference>